<dbReference type="Pfam" id="PF01381">
    <property type="entry name" value="HTH_3"/>
    <property type="match status" value="1"/>
</dbReference>
<dbReference type="SUPFAM" id="SSF47413">
    <property type="entry name" value="lambda repressor-like DNA-binding domains"/>
    <property type="match status" value="1"/>
</dbReference>
<reference evidence="3" key="1">
    <citation type="submission" date="2021-10" db="EMBL/GenBank/DDBJ databases">
        <title>Collection of gut derived symbiotic bacterial strains cultured from healthy donors.</title>
        <authorList>
            <person name="Lin H."/>
            <person name="Littmann E."/>
            <person name="Claire K."/>
            <person name="Pamer E."/>
        </authorList>
    </citation>
    <scope>NUCLEOTIDE SEQUENCE</scope>
    <source>
        <strain evidence="3">MSK.7.16</strain>
    </source>
</reference>
<dbReference type="GeneID" id="62778934"/>
<dbReference type="PROSITE" id="PS50943">
    <property type="entry name" value="HTH_CROC1"/>
    <property type="match status" value="1"/>
</dbReference>
<dbReference type="GO" id="GO:0003677">
    <property type="term" value="F:DNA binding"/>
    <property type="evidence" value="ECO:0007669"/>
    <property type="project" value="UniProtKB-KW"/>
</dbReference>
<feature type="domain" description="HTH cro/C1-type" evidence="2">
    <location>
        <begin position="7"/>
        <end position="61"/>
    </location>
</feature>
<comment type="caution">
    <text evidence="3">The sequence shown here is derived from an EMBL/GenBank/DDBJ whole genome shotgun (WGS) entry which is preliminary data.</text>
</comment>
<evidence type="ECO:0000313" key="3">
    <source>
        <dbReference type="EMBL" id="MCB6828849.1"/>
    </source>
</evidence>
<dbReference type="AlphaFoldDB" id="A0AAW4U7T2"/>
<dbReference type="Proteomes" id="UP001198190">
    <property type="component" value="Unassembled WGS sequence"/>
</dbReference>
<dbReference type="SMART" id="SM00530">
    <property type="entry name" value="HTH_XRE"/>
    <property type="match status" value="1"/>
</dbReference>
<dbReference type="CDD" id="cd00093">
    <property type="entry name" value="HTH_XRE"/>
    <property type="match status" value="1"/>
</dbReference>
<dbReference type="EMBL" id="JAJCGD010000026">
    <property type="protein sequence ID" value="MCB6828849.1"/>
    <property type="molecule type" value="Genomic_DNA"/>
</dbReference>
<evidence type="ECO:0000256" key="1">
    <source>
        <dbReference type="ARBA" id="ARBA00023125"/>
    </source>
</evidence>
<gene>
    <name evidence="3" type="ORF">LIY65_09105</name>
</gene>
<proteinExistence type="predicted"/>
<evidence type="ECO:0000313" key="4">
    <source>
        <dbReference type="Proteomes" id="UP001198190"/>
    </source>
</evidence>
<dbReference type="InterPro" id="IPR001387">
    <property type="entry name" value="Cro/C1-type_HTH"/>
</dbReference>
<dbReference type="RefSeq" id="WP_008537556.1">
    <property type="nucleotide sequence ID" value="NZ_BSQS01000004.1"/>
</dbReference>
<organism evidence="3 4">
    <name type="scientific">Megamonas funiformis</name>
    <dbReference type="NCBI Taxonomy" id="437897"/>
    <lineage>
        <taxon>Bacteria</taxon>
        <taxon>Bacillati</taxon>
        <taxon>Bacillota</taxon>
        <taxon>Negativicutes</taxon>
        <taxon>Selenomonadales</taxon>
        <taxon>Selenomonadaceae</taxon>
        <taxon>Megamonas</taxon>
    </lineage>
</organism>
<dbReference type="PANTHER" id="PTHR46558">
    <property type="entry name" value="TRACRIPTIONAL REGULATORY PROTEIN-RELATED-RELATED"/>
    <property type="match status" value="1"/>
</dbReference>
<sequence length="63" mass="7675">MSIGEKIKWLREQKLLTREEFADILLVNPSTIHRWESGTMIPREANIIKICRYFKIDKKFFYE</sequence>
<protein>
    <submittedName>
        <fullName evidence="3">Helix-turn-helix domain-containing protein</fullName>
    </submittedName>
</protein>
<name>A0AAW4U7T2_9FIRM</name>
<dbReference type="Gene3D" id="1.10.260.40">
    <property type="entry name" value="lambda repressor-like DNA-binding domains"/>
    <property type="match status" value="1"/>
</dbReference>
<dbReference type="InterPro" id="IPR010982">
    <property type="entry name" value="Lambda_DNA-bd_dom_sf"/>
</dbReference>
<dbReference type="PANTHER" id="PTHR46558:SF11">
    <property type="entry name" value="HTH-TYPE TRANSCRIPTIONAL REGULATOR XRE"/>
    <property type="match status" value="1"/>
</dbReference>
<keyword evidence="1" id="KW-0238">DNA-binding</keyword>
<accession>A0AAW4U7T2</accession>
<evidence type="ECO:0000259" key="2">
    <source>
        <dbReference type="PROSITE" id="PS50943"/>
    </source>
</evidence>